<sequence length="203" mass="23152">MTLLRIASSTSNITVLLKETNSNSDNTLFCHFSPCFQEATKSRSIHQKSHSTLDHYQTMQRRSNQSCLSNHVNQKAPSQTDSAEVLQSLSISVNHGTGFKTQCGLVRSNRRIITHLNERQRLLIFIKVLFKYLKQVEANSVLTRAKIAMSRRIRENELGVAAVEHELRQCVGSLHWQRASFCCYTYCSKVGLRFTNPTNYQVS</sequence>
<reference evidence="1" key="1">
    <citation type="submission" date="2021-01" db="EMBL/GenBank/DDBJ databases">
        <authorList>
            <person name="Corre E."/>
            <person name="Pelletier E."/>
            <person name="Niang G."/>
            <person name="Scheremetjew M."/>
            <person name="Finn R."/>
            <person name="Kale V."/>
            <person name="Holt S."/>
            <person name="Cochrane G."/>
            <person name="Meng A."/>
            <person name="Brown T."/>
            <person name="Cohen L."/>
        </authorList>
    </citation>
    <scope>NUCLEOTIDE SEQUENCE</scope>
    <source>
        <strain evidence="1">CCMP127</strain>
    </source>
</reference>
<dbReference type="AlphaFoldDB" id="A0A7S3L7G7"/>
<protein>
    <submittedName>
        <fullName evidence="1">Uncharacterized protein</fullName>
    </submittedName>
</protein>
<gene>
    <name evidence="1" type="ORF">ACOF00016_LOCUS10743</name>
</gene>
<organism evidence="1">
    <name type="scientific">Amphora coffeiformis</name>
    <dbReference type="NCBI Taxonomy" id="265554"/>
    <lineage>
        <taxon>Eukaryota</taxon>
        <taxon>Sar</taxon>
        <taxon>Stramenopiles</taxon>
        <taxon>Ochrophyta</taxon>
        <taxon>Bacillariophyta</taxon>
        <taxon>Bacillariophyceae</taxon>
        <taxon>Bacillariophycidae</taxon>
        <taxon>Thalassiophysales</taxon>
        <taxon>Catenulaceae</taxon>
        <taxon>Amphora</taxon>
    </lineage>
</organism>
<name>A0A7S3L7G7_9STRA</name>
<dbReference type="EMBL" id="HBIM01013220">
    <property type="protein sequence ID" value="CAE0413488.1"/>
    <property type="molecule type" value="Transcribed_RNA"/>
</dbReference>
<evidence type="ECO:0000313" key="1">
    <source>
        <dbReference type="EMBL" id="CAE0413488.1"/>
    </source>
</evidence>
<proteinExistence type="predicted"/>
<accession>A0A7S3L7G7</accession>